<evidence type="ECO:0000313" key="1">
    <source>
        <dbReference type="EMBL" id="AES76398.1"/>
    </source>
</evidence>
<name>G7KKQ2_MEDTR</name>
<accession>G7KKQ2</accession>
<dbReference type="AlphaFoldDB" id="G7KKQ2"/>
<evidence type="ECO:0000313" key="2">
    <source>
        <dbReference type="EnsemblPlants" id="AES76398"/>
    </source>
</evidence>
<keyword evidence="3" id="KW-1185">Reference proteome</keyword>
<organism evidence="1 3">
    <name type="scientific">Medicago truncatula</name>
    <name type="common">Barrel medic</name>
    <name type="synonym">Medicago tribuloides</name>
    <dbReference type="NCBI Taxonomy" id="3880"/>
    <lineage>
        <taxon>Eukaryota</taxon>
        <taxon>Viridiplantae</taxon>
        <taxon>Streptophyta</taxon>
        <taxon>Embryophyta</taxon>
        <taxon>Tracheophyta</taxon>
        <taxon>Spermatophyta</taxon>
        <taxon>Magnoliopsida</taxon>
        <taxon>eudicotyledons</taxon>
        <taxon>Gunneridae</taxon>
        <taxon>Pentapetalae</taxon>
        <taxon>rosids</taxon>
        <taxon>fabids</taxon>
        <taxon>Fabales</taxon>
        <taxon>Fabaceae</taxon>
        <taxon>Papilionoideae</taxon>
        <taxon>50 kb inversion clade</taxon>
        <taxon>NPAAA clade</taxon>
        <taxon>Hologalegina</taxon>
        <taxon>IRL clade</taxon>
        <taxon>Trifolieae</taxon>
        <taxon>Medicago</taxon>
    </lineage>
</organism>
<dbReference type="PaxDb" id="3880-AES76398"/>
<proteinExistence type="predicted"/>
<reference evidence="1 3" key="1">
    <citation type="journal article" date="2011" name="Nature">
        <title>The Medicago genome provides insight into the evolution of rhizobial symbioses.</title>
        <authorList>
            <person name="Young N.D."/>
            <person name="Debelle F."/>
            <person name="Oldroyd G.E."/>
            <person name="Geurts R."/>
            <person name="Cannon S.B."/>
            <person name="Udvardi M.K."/>
            <person name="Benedito V.A."/>
            <person name="Mayer K.F."/>
            <person name="Gouzy J."/>
            <person name="Schoof H."/>
            <person name="Van de Peer Y."/>
            <person name="Proost S."/>
            <person name="Cook D.R."/>
            <person name="Meyers B.C."/>
            <person name="Spannagl M."/>
            <person name="Cheung F."/>
            <person name="De Mita S."/>
            <person name="Krishnakumar V."/>
            <person name="Gundlach H."/>
            <person name="Zhou S."/>
            <person name="Mudge J."/>
            <person name="Bharti A.K."/>
            <person name="Murray J.D."/>
            <person name="Naoumkina M.A."/>
            <person name="Rosen B."/>
            <person name="Silverstein K.A."/>
            <person name="Tang H."/>
            <person name="Rombauts S."/>
            <person name="Zhao P.X."/>
            <person name="Zhou P."/>
            <person name="Barbe V."/>
            <person name="Bardou P."/>
            <person name="Bechner M."/>
            <person name="Bellec A."/>
            <person name="Berger A."/>
            <person name="Berges H."/>
            <person name="Bidwell S."/>
            <person name="Bisseling T."/>
            <person name="Choisne N."/>
            <person name="Couloux A."/>
            <person name="Denny R."/>
            <person name="Deshpande S."/>
            <person name="Dai X."/>
            <person name="Doyle J.J."/>
            <person name="Dudez A.M."/>
            <person name="Farmer A.D."/>
            <person name="Fouteau S."/>
            <person name="Franken C."/>
            <person name="Gibelin C."/>
            <person name="Gish J."/>
            <person name="Goldstein S."/>
            <person name="Gonzalez A.J."/>
            <person name="Green P.J."/>
            <person name="Hallab A."/>
            <person name="Hartog M."/>
            <person name="Hua A."/>
            <person name="Humphray S.J."/>
            <person name="Jeong D.H."/>
            <person name="Jing Y."/>
            <person name="Jocker A."/>
            <person name="Kenton S.M."/>
            <person name="Kim D.J."/>
            <person name="Klee K."/>
            <person name="Lai H."/>
            <person name="Lang C."/>
            <person name="Lin S."/>
            <person name="Macmil S.L."/>
            <person name="Magdelenat G."/>
            <person name="Matthews L."/>
            <person name="McCorrison J."/>
            <person name="Monaghan E.L."/>
            <person name="Mun J.H."/>
            <person name="Najar F.Z."/>
            <person name="Nicholson C."/>
            <person name="Noirot C."/>
            <person name="O'Bleness M."/>
            <person name="Paule C.R."/>
            <person name="Poulain J."/>
            <person name="Prion F."/>
            <person name="Qin B."/>
            <person name="Qu C."/>
            <person name="Retzel E.F."/>
            <person name="Riddle C."/>
            <person name="Sallet E."/>
            <person name="Samain S."/>
            <person name="Samson N."/>
            <person name="Sanders I."/>
            <person name="Saurat O."/>
            <person name="Scarpelli C."/>
            <person name="Schiex T."/>
            <person name="Segurens B."/>
            <person name="Severin A.J."/>
            <person name="Sherrier D.J."/>
            <person name="Shi R."/>
            <person name="Sims S."/>
            <person name="Singer S.R."/>
            <person name="Sinharoy S."/>
            <person name="Sterck L."/>
            <person name="Viollet A."/>
            <person name="Wang B.B."/>
            <person name="Wang K."/>
            <person name="Wang M."/>
            <person name="Wang X."/>
            <person name="Warfsmann J."/>
            <person name="Weissenbach J."/>
            <person name="White D.D."/>
            <person name="White J.D."/>
            <person name="Wiley G.B."/>
            <person name="Wincker P."/>
            <person name="Xing Y."/>
            <person name="Yang L."/>
            <person name="Yao Z."/>
            <person name="Ying F."/>
            <person name="Zhai J."/>
            <person name="Zhou L."/>
            <person name="Zuber A."/>
            <person name="Denarie J."/>
            <person name="Dixon R.A."/>
            <person name="May G.D."/>
            <person name="Schwartz D.C."/>
            <person name="Rogers J."/>
            <person name="Quetier F."/>
            <person name="Town C.D."/>
            <person name="Roe B.A."/>
        </authorList>
    </citation>
    <scope>NUCLEOTIDE SEQUENCE [LARGE SCALE GENOMIC DNA]</scope>
    <source>
        <strain evidence="1">A17</strain>
        <strain evidence="2 3">cv. Jemalong A17</strain>
    </source>
</reference>
<gene>
    <name evidence="1" type="ordered locus">MTR_6g078200</name>
</gene>
<dbReference type="EnsemblPlants" id="AES76398">
    <property type="protein sequence ID" value="AES76398"/>
    <property type="gene ID" value="MTR_6g078200"/>
</dbReference>
<dbReference type="HOGENOM" id="CLU_2853120_0_0_1"/>
<reference evidence="1 3" key="2">
    <citation type="journal article" date="2014" name="BMC Genomics">
        <title>An improved genome release (version Mt4.0) for the model legume Medicago truncatula.</title>
        <authorList>
            <person name="Tang H."/>
            <person name="Krishnakumar V."/>
            <person name="Bidwell S."/>
            <person name="Rosen B."/>
            <person name="Chan A."/>
            <person name="Zhou S."/>
            <person name="Gentzbittel L."/>
            <person name="Childs K.L."/>
            <person name="Yandell M."/>
            <person name="Gundlach H."/>
            <person name="Mayer K.F."/>
            <person name="Schwartz D.C."/>
            <person name="Town C.D."/>
        </authorList>
    </citation>
    <scope>GENOME REANNOTATION</scope>
    <source>
        <strain evidence="2 3">cv. Jemalong A17</strain>
    </source>
</reference>
<sequence length="65" mass="7919">MNHIQEYERRYLIHKCSIKDKDQDKYLGNEYLQNMTDLSKAHTWIQQHVQPYLSQIKMILHNCGK</sequence>
<reference evidence="2" key="3">
    <citation type="submission" date="2015-04" db="UniProtKB">
        <authorList>
            <consortium name="EnsemblPlants"/>
        </authorList>
    </citation>
    <scope>IDENTIFICATION</scope>
    <source>
        <strain evidence="2">cv. Jemalong A17</strain>
    </source>
</reference>
<evidence type="ECO:0000313" key="3">
    <source>
        <dbReference type="Proteomes" id="UP000002051"/>
    </source>
</evidence>
<protein>
    <submittedName>
        <fullName evidence="1 2">Uncharacterized protein</fullName>
    </submittedName>
</protein>
<dbReference type="EMBL" id="CM001222">
    <property type="protein sequence ID" value="AES76398.1"/>
    <property type="molecule type" value="Genomic_DNA"/>
</dbReference>
<dbReference type="Proteomes" id="UP000002051">
    <property type="component" value="Chromosome 6"/>
</dbReference>